<evidence type="ECO:0000256" key="4">
    <source>
        <dbReference type="ARBA" id="ARBA00022705"/>
    </source>
</evidence>
<dbReference type="InterPro" id="IPR036224">
    <property type="entry name" value="GINS_bundle-like_dom_sf"/>
</dbReference>
<evidence type="ECO:0000256" key="5">
    <source>
        <dbReference type="ARBA" id="ARBA00023242"/>
    </source>
</evidence>
<dbReference type="PANTHER" id="PTHR12914">
    <property type="entry name" value="PARTNER OF SLD5"/>
    <property type="match status" value="1"/>
</dbReference>
<dbReference type="Gene3D" id="1.20.58.1030">
    <property type="match status" value="1"/>
</dbReference>
<dbReference type="AlphaFoldDB" id="A0A060TBH5"/>
<accession>A0A060TBH5</accession>
<reference evidence="9" key="1">
    <citation type="submission" date="2014-02" db="EMBL/GenBank/DDBJ databases">
        <authorList>
            <person name="Genoscope - CEA"/>
        </authorList>
    </citation>
    <scope>NUCLEOTIDE SEQUENCE</scope>
    <source>
        <strain evidence="9">LS3</strain>
    </source>
</reference>
<dbReference type="GO" id="GO:0000811">
    <property type="term" value="C:GINS complex"/>
    <property type="evidence" value="ECO:0007669"/>
    <property type="project" value="UniProtKB-UniRule"/>
</dbReference>
<name>A0A060TBH5_BLAAD</name>
<dbReference type="Pfam" id="PF24997">
    <property type="entry name" value="PSF1_C"/>
    <property type="match status" value="1"/>
</dbReference>
<protein>
    <recommendedName>
        <fullName evidence="3 6">DNA replication complex GINS protein PSF1</fullName>
    </recommendedName>
</protein>
<evidence type="ECO:0000256" key="2">
    <source>
        <dbReference type="ARBA" id="ARBA00006677"/>
    </source>
</evidence>
<dbReference type="PhylomeDB" id="A0A060TBH5"/>
<comment type="function">
    <text evidence="6">Required for correct functioning of the GINS complex, a complex that plays an essential role in the initiation of DNA replication, and progression of DNA replication forks. GINS complex seems to bind preferentially to single-stranded DNA.</text>
</comment>
<proteinExistence type="inferred from homology"/>
<dbReference type="CDD" id="cd21696">
    <property type="entry name" value="GINS_B_Psf1"/>
    <property type="match status" value="1"/>
</dbReference>
<dbReference type="EMBL" id="HG937694">
    <property type="protein sequence ID" value="CDP38465.1"/>
    <property type="molecule type" value="Genomic_DNA"/>
</dbReference>
<evidence type="ECO:0000259" key="8">
    <source>
        <dbReference type="Pfam" id="PF24997"/>
    </source>
</evidence>
<evidence type="ECO:0000256" key="1">
    <source>
        <dbReference type="ARBA" id="ARBA00004123"/>
    </source>
</evidence>
<dbReference type="GO" id="GO:1902983">
    <property type="term" value="P:DNA strand elongation involved in mitotic DNA replication"/>
    <property type="evidence" value="ECO:0007669"/>
    <property type="project" value="TreeGrafter"/>
</dbReference>
<feature type="domain" description="DNA replication complex GINS protein PSF1 C-terminal" evidence="8">
    <location>
        <begin position="144"/>
        <end position="190"/>
    </location>
</feature>
<dbReference type="PANTHER" id="PTHR12914:SF2">
    <property type="entry name" value="DNA REPLICATION COMPLEX GINS PROTEIN PSF1"/>
    <property type="match status" value="1"/>
</dbReference>
<sequence length="192" mass="22227">MYGDVAGKLIQDARRTQALDILPQYQGELVRSVTREIRDLNRDAEQIIESYGGDFIASQDRKTSCALFVLHLCMRRNKRCLMAYQRLRAERIAQMAWNDTAEEAIDNLGPAEQDYLHKYNEVLVDYKGEWTDVDLTGSMEPPRDLFIDVRVLKDAGEIQTEYGVFNLTKDSQFFVRQADVQRLIQQGYLQPL</sequence>
<organism evidence="9">
    <name type="scientific">Blastobotrys adeninivorans</name>
    <name type="common">Yeast</name>
    <name type="synonym">Arxula adeninivorans</name>
    <dbReference type="NCBI Taxonomy" id="409370"/>
    <lineage>
        <taxon>Eukaryota</taxon>
        <taxon>Fungi</taxon>
        <taxon>Dikarya</taxon>
        <taxon>Ascomycota</taxon>
        <taxon>Saccharomycotina</taxon>
        <taxon>Dipodascomycetes</taxon>
        <taxon>Dipodascales</taxon>
        <taxon>Trichomonascaceae</taxon>
        <taxon>Blastobotrys</taxon>
    </lineage>
</organism>
<dbReference type="CDD" id="cd11710">
    <property type="entry name" value="GINS_A_psf1"/>
    <property type="match status" value="1"/>
</dbReference>
<dbReference type="InterPro" id="IPR021151">
    <property type="entry name" value="GINS_A"/>
</dbReference>
<gene>
    <name evidence="9" type="ORF">GNLVRS02_ARAD1D35288g</name>
</gene>
<reference evidence="9" key="2">
    <citation type="submission" date="2014-06" db="EMBL/GenBank/DDBJ databases">
        <title>The complete genome of Blastobotrys (Arxula) adeninivorans LS3 - a yeast of biotechnological interest.</title>
        <authorList>
            <person name="Kunze G."/>
            <person name="Gaillardin C."/>
            <person name="Czernicka M."/>
            <person name="Durrens P."/>
            <person name="Martin T."/>
            <person name="Boer E."/>
            <person name="Gabaldon T."/>
            <person name="Cruz J."/>
            <person name="Talla E."/>
            <person name="Marck C."/>
            <person name="Goffeau A."/>
            <person name="Barbe V."/>
            <person name="Baret P."/>
            <person name="Baronian K."/>
            <person name="Beier S."/>
            <person name="Bleykasten C."/>
            <person name="Bode R."/>
            <person name="Casaregola S."/>
            <person name="Despons L."/>
            <person name="Fairhead C."/>
            <person name="Giersberg M."/>
            <person name="Gierski P."/>
            <person name="Hahnel U."/>
            <person name="Hartmann A."/>
            <person name="Jankowska D."/>
            <person name="Jubin C."/>
            <person name="Jung P."/>
            <person name="Lafontaine I."/>
            <person name="Leh-Louis V."/>
            <person name="Lemaire M."/>
            <person name="Marcet-Houben M."/>
            <person name="Mascher M."/>
            <person name="Morel G."/>
            <person name="Richard G.-F."/>
            <person name="Riechen J."/>
            <person name="Sacerdot C."/>
            <person name="Sarkar A."/>
            <person name="Savel G."/>
            <person name="Schacherer J."/>
            <person name="Sherman D."/>
            <person name="Straub M.-L."/>
            <person name="Stein N."/>
            <person name="Thierry A."/>
            <person name="Trautwein-Schult A."/>
            <person name="Westhof E."/>
            <person name="Worch S."/>
            <person name="Dujon B."/>
            <person name="Souciet J.-L."/>
            <person name="Wincker P."/>
            <person name="Scholz U."/>
            <person name="Neuveglise N."/>
        </authorList>
    </citation>
    <scope>NUCLEOTIDE SEQUENCE</scope>
    <source>
        <strain evidence="9">LS3</strain>
    </source>
</reference>
<evidence type="ECO:0000256" key="6">
    <source>
        <dbReference type="RuleBase" id="RU368085"/>
    </source>
</evidence>
<comment type="subcellular location">
    <subcellularLocation>
        <location evidence="1 6">Nucleus</location>
    </subcellularLocation>
</comment>
<dbReference type="SUPFAM" id="SSF158573">
    <property type="entry name" value="GINS helical bundle-like"/>
    <property type="match status" value="1"/>
</dbReference>
<dbReference type="InterPro" id="IPR056783">
    <property type="entry name" value="PSF1_C"/>
</dbReference>
<evidence type="ECO:0000313" key="9">
    <source>
        <dbReference type="EMBL" id="CDP38465.1"/>
    </source>
</evidence>
<comment type="subunit">
    <text evidence="6">Component of the GINS complex.</text>
</comment>
<keyword evidence="5 6" id="KW-0539">Nucleus</keyword>
<feature type="domain" description="GINS subunit" evidence="7">
    <location>
        <begin position="59"/>
        <end position="130"/>
    </location>
</feature>
<dbReference type="FunFam" id="1.20.58.1030:FF:000003">
    <property type="entry name" value="DNA replication complex GINS protein PSF1"/>
    <property type="match status" value="1"/>
</dbReference>
<evidence type="ECO:0000256" key="3">
    <source>
        <dbReference type="ARBA" id="ARBA00015143"/>
    </source>
</evidence>
<dbReference type="InterPro" id="IPR005339">
    <property type="entry name" value="GINS_Psf1"/>
</dbReference>
<evidence type="ECO:0000259" key="7">
    <source>
        <dbReference type="Pfam" id="PF05916"/>
    </source>
</evidence>
<dbReference type="Pfam" id="PF05916">
    <property type="entry name" value="Sld5"/>
    <property type="match status" value="1"/>
</dbReference>
<comment type="similarity">
    <text evidence="2 6">Belongs to the GINS1/PSF1 family.</text>
</comment>
<keyword evidence="4 6" id="KW-0235">DNA replication</keyword>